<evidence type="ECO:0000256" key="1">
    <source>
        <dbReference type="ARBA" id="ARBA00004141"/>
    </source>
</evidence>
<feature type="transmembrane region" description="Helical" evidence="8">
    <location>
        <begin position="356"/>
        <end position="377"/>
    </location>
</feature>
<dbReference type="OrthoDB" id="9787548at2"/>
<dbReference type="GO" id="GO:0015086">
    <property type="term" value="F:cadmium ion transmembrane transporter activity"/>
    <property type="evidence" value="ECO:0007669"/>
    <property type="project" value="TreeGrafter"/>
</dbReference>
<evidence type="ECO:0000313" key="9">
    <source>
        <dbReference type="EMBL" id="EKS33347.1"/>
    </source>
</evidence>
<feature type="transmembrane region" description="Helical" evidence="8">
    <location>
        <begin position="102"/>
        <end position="122"/>
    </location>
</feature>
<keyword evidence="2" id="KW-0813">Transport</keyword>
<comment type="subcellular location">
    <subcellularLocation>
        <location evidence="1">Membrane</location>
        <topology evidence="1">Multi-pass membrane protein</topology>
    </subcellularLocation>
</comment>
<feature type="transmembrane region" description="Helical" evidence="8">
    <location>
        <begin position="62"/>
        <end position="81"/>
    </location>
</feature>
<comment type="caution">
    <text evidence="9">The sequence shown here is derived from an EMBL/GenBank/DDBJ whole genome shotgun (WGS) entry which is preliminary data.</text>
</comment>
<keyword evidence="4" id="KW-0769">Symport</keyword>
<dbReference type="PATRIC" id="fig|883079.3.peg.3464"/>
<evidence type="ECO:0000256" key="4">
    <source>
        <dbReference type="ARBA" id="ARBA00022847"/>
    </source>
</evidence>
<proteinExistence type="predicted"/>
<dbReference type="PANTHER" id="PTHR11706">
    <property type="entry name" value="SOLUTE CARRIER PROTEIN FAMILY 11 MEMBER"/>
    <property type="match status" value="1"/>
</dbReference>
<feature type="transmembrane region" description="Helical" evidence="8">
    <location>
        <begin position="142"/>
        <end position="160"/>
    </location>
</feature>
<dbReference type="NCBIfam" id="NF037982">
    <property type="entry name" value="Nramp_1"/>
    <property type="match status" value="1"/>
</dbReference>
<protein>
    <submittedName>
        <fullName evidence="9">Metal ion (Mn2+/Fe2+) transporter (Nramp) family metal ion transporter</fullName>
    </submittedName>
</protein>
<feature type="compositionally biased region" description="Basic and acidic residues" evidence="7">
    <location>
        <begin position="9"/>
        <end position="24"/>
    </location>
</feature>
<organism evidence="9 10">
    <name type="scientific">Afipia clevelandensis ATCC 49720</name>
    <dbReference type="NCBI Taxonomy" id="883079"/>
    <lineage>
        <taxon>Bacteria</taxon>
        <taxon>Pseudomonadati</taxon>
        <taxon>Pseudomonadota</taxon>
        <taxon>Alphaproteobacteria</taxon>
        <taxon>Hyphomicrobiales</taxon>
        <taxon>Nitrobacteraceae</taxon>
        <taxon>Afipia</taxon>
    </lineage>
</organism>
<dbReference type="HOGENOM" id="CLU_020088_6_2_5"/>
<keyword evidence="10" id="KW-1185">Reference proteome</keyword>
<feature type="transmembrane region" description="Helical" evidence="8">
    <location>
        <begin position="313"/>
        <end position="336"/>
    </location>
</feature>
<keyword evidence="3 8" id="KW-0812">Transmembrane</keyword>
<evidence type="ECO:0000256" key="5">
    <source>
        <dbReference type="ARBA" id="ARBA00022989"/>
    </source>
</evidence>
<feature type="transmembrane region" description="Helical" evidence="8">
    <location>
        <begin position="420"/>
        <end position="443"/>
    </location>
</feature>
<dbReference type="Pfam" id="PF01566">
    <property type="entry name" value="Nramp"/>
    <property type="match status" value="1"/>
</dbReference>
<feature type="transmembrane region" description="Helical" evidence="8">
    <location>
        <begin position="202"/>
        <end position="227"/>
    </location>
</feature>
<keyword evidence="6 8" id="KW-0472">Membrane</keyword>
<gene>
    <name evidence="9" type="ORF">HMPREF9696_03388</name>
</gene>
<reference evidence="9 10" key="1">
    <citation type="submission" date="2012-04" db="EMBL/GenBank/DDBJ databases">
        <title>The Genome Sequence of Afipia clevelandensis ATCC 49720.</title>
        <authorList>
            <consortium name="The Broad Institute Genome Sequencing Platform"/>
            <person name="Earl A."/>
            <person name="Ward D."/>
            <person name="Feldgarden M."/>
            <person name="Gevers D."/>
            <person name="Huys G."/>
            <person name="Walker B."/>
            <person name="Young S.K."/>
            <person name="Zeng Q."/>
            <person name="Gargeya S."/>
            <person name="Fitzgerald M."/>
            <person name="Haas B."/>
            <person name="Abouelleil A."/>
            <person name="Alvarado L."/>
            <person name="Arachchi H.M."/>
            <person name="Berlin A."/>
            <person name="Chapman S.B."/>
            <person name="Goldberg J."/>
            <person name="Griggs A."/>
            <person name="Gujja S."/>
            <person name="Hansen M."/>
            <person name="Howarth C."/>
            <person name="Imamovic A."/>
            <person name="Larimer J."/>
            <person name="McCowen C."/>
            <person name="Montmayeur A."/>
            <person name="Murphy C."/>
            <person name="Neiman D."/>
            <person name="Pearson M."/>
            <person name="Priest M."/>
            <person name="Roberts A."/>
            <person name="Saif S."/>
            <person name="Shea T."/>
            <person name="Sisk P."/>
            <person name="Sykes S."/>
            <person name="Wortman J."/>
            <person name="Nusbaum C."/>
            <person name="Birren B."/>
        </authorList>
    </citation>
    <scope>NUCLEOTIDE SEQUENCE [LARGE SCALE GENOMIC DNA]</scope>
    <source>
        <strain evidence="9 10">ATCC 49720</strain>
    </source>
</reference>
<feature type="transmembrane region" description="Helical" evidence="8">
    <location>
        <begin position="172"/>
        <end position="190"/>
    </location>
</feature>
<evidence type="ECO:0000256" key="7">
    <source>
        <dbReference type="SAM" id="MobiDB-lite"/>
    </source>
</evidence>
<dbReference type="GO" id="GO:0005886">
    <property type="term" value="C:plasma membrane"/>
    <property type="evidence" value="ECO:0007669"/>
    <property type="project" value="TreeGrafter"/>
</dbReference>
<keyword evidence="5 8" id="KW-1133">Transmembrane helix</keyword>
<dbReference type="GO" id="GO:0015293">
    <property type="term" value="F:symporter activity"/>
    <property type="evidence" value="ECO:0007669"/>
    <property type="project" value="UniProtKB-KW"/>
</dbReference>
<evidence type="ECO:0000256" key="6">
    <source>
        <dbReference type="ARBA" id="ARBA00023136"/>
    </source>
</evidence>
<accession>K8NSN1</accession>
<dbReference type="GO" id="GO:0005384">
    <property type="term" value="F:manganese ion transmembrane transporter activity"/>
    <property type="evidence" value="ECO:0007669"/>
    <property type="project" value="TreeGrafter"/>
</dbReference>
<dbReference type="RefSeq" id="WP_002714258.1">
    <property type="nucleotide sequence ID" value="NZ_KB375281.1"/>
</dbReference>
<evidence type="ECO:0000256" key="3">
    <source>
        <dbReference type="ARBA" id="ARBA00022692"/>
    </source>
</evidence>
<evidence type="ECO:0000256" key="8">
    <source>
        <dbReference type="SAM" id="Phobius"/>
    </source>
</evidence>
<evidence type="ECO:0000256" key="2">
    <source>
        <dbReference type="ARBA" id="ARBA00022448"/>
    </source>
</evidence>
<evidence type="ECO:0000313" key="10">
    <source>
        <dbReference type="Proteomes" id="UP000001095"/>
    </source>
</evidence>
<feature type="transmembrane region" description="Helical" evidence="8">
    <location>
        <begin position="264"/>
        <end position="285"/>
    </location>
</feature>
<dbReference type="EMBL" id="AGWY01000013">
    <property type="protein sequence ID" value="EKS33347.1"/>
    <property type="molecule type" value="Genomic_DNA"/>
</dbReference>
<dbReference type="Proteomes" id="UP000001095">
    <property type="component" value="Unassembled WGS sequence"/>
</dbReference>
<feature type="transmembrane region" description="Helical" evidence="8">
    <location>
        <begin position="383"/>
        <end position="404"/>
    </location>
</feature>
<name>K8NSN1_9BRAD</name>
<feature type="region of interest" description="Disordered" evidence="7">
    <location>
        <begin position="1"/>
        <end position="24"/>
    </location>
</feature>
<dbReference type="InterPro" id="IPR001046">
    <property type="entry name" value="NRAMP_fam"/>
</dbReference>
<dbReference type="GO" id="GO:0034755">
    <property type="term" value="P:iron ion transmembrane transport"/>
    <property type="evidence" value="ECO:0007669"/>
    <property type="project" value="TreeGrafter"/>
</dbReference>
<dbReference type="AlphaFoldDB" id="K8NSN1"/>
<dbReference type="PANTHER" id="PTHR11706:SF33">
    <property type="entry name" value="NATURAL RESISTANCE-ASSOCIATED MACROPHAGE PROTEIN 2"/>
    <property type="match status" value="1"/>
</dbReference>
<sequence>MTRHKVDHRKTAPADSGAHHEKKPEPFSVRGFLKTLGPGLVTGASDDDPSGIGTYSQAGAQLGYGIGWTMLLTFPLMVAIQEISARVGRVTGRGIAGNVCRLYPAWVLNVIVALLFIANTINIGADLAAMSDALKLLIGGPGFLYVLVFGMASTAAQIFLDYRRYSAVLKWLTLSLFSYVAALAVTKVAWADALRGIGIPHVQWTSAFLTTLVAILGTTISPYLFFWQASQEVEDQRVDARKQPLAEKHYGAQREFHRIRADTIVGMAFSNLIAISIIITAAATLNATGKTDIETSAQAAEALKPIAGNFAEFIFALGIIGTGLLAVPVLAGSAAYAIGEGRRWPVGLARKPREAAAFYGVLALSAGIGIVVNLTPIDPISALYWSAVINGVLAVPVMILLMLVARRRDVMSKFVVSGPLYWLGWLSTATMGACVIAMAAGFIL</sequence>